<feature type="transmembrane region" description="Helical" evidence="5">
    <location>
        <begin position="96"/>
        <end position="113"/>
    </location>
</feature>
<keyword evidence="4 5" id="KW-0472">Membrane</keyword>
<comment type="subcellular location">
    <subcellularLocation>
        <location evidence="1">Membrane</location>
        <topology evidence="1">Multi-pass membrane protein</topology>
    </subcellularLocation>
</comment>
<keyword evidence="3 5" id="KW-1133">Transmembrane helix</keyword>
<feature type="transmembrane region" description="Helical" evidence="5">
    <location>
        <begin position="305"/>
        <end position="332"/>
    </location>
</feature>
<keyword evidence="2 5" id="KW-0812">Transmembrane</keyword>
<feature type="transmembrane region" description="Helical" evidence="5">
    <location>
        <begin position="12"/>
        <end position="31"/>
    </location>
</feature>
<keyword evidence="8" id="KW-1185">Reference proteome</keyword>
<evidence type="ECO:0000259" key="6">
    <source>
        <dbReference type="Pfam" id="PF04932"/>
    </source>
</evidence>
<evidence type="ECO:0000256" key="2">
    <source>
        <dbReference type="ARBA" id="ARBA00022692"/>
    </source>
</evidence>
<evidence type="ECO:0000313" key="8">
    <source>
        <dbReference type="Proteomes" id="UP000215134"/>
    </source>
</evidence>
<evidence type="ECO:0000256" key="1">
    <source>
        <dbReference type="ARBA" id="ARBA00004141"/>
    </source>
</evidence>
<name>A0A240CEE6_SERFI</name>
<feature type="transmembrane region" description="Helical" evidence="5">
    <location>
        <begin position="344"/>
        <end position="362"/>
    </location>
</feature>
<dbReference type="GO" id="GO:0016020">
    <property type="term" value="C:membrane"/>
    <property type="evidence" value="ECO:0007669"/>
    <property type="project" value="UniProtKB-SubCell"/>
</dbReference>
<dbReference type="Proteomes" id="UP000215134">
    <property type="component" value="Chromosome 1"/>
</dbReference>
<feature type="transmembrane region" description="Helical" evidence="5">
    <location>
        <begin position="185"/>
        <end position="214"/>
    </location>
</feature>
<dbReference type="OrthoDB" id="8534453at2"/>
<dbReference type="InterPro" id="IPR051533">
    <property type="entry name" value="WaaL-like"/>
</dbReference>
<feature type="transmembrane region" description="Helical" evidence="5">
    <location>
        <begin position="226"/>
        <end position="246"/>
    </location>
</feature>
<evidence type="ECO:0000256" key="4">
    <source>
        <dbReference type="ARBA" id="ARBA00023136"/>
    </source>
</evidence>
<protein>
    <submittedName>
        <fullName evidence="7">Lipid A core - O-antigen ligase and related enzymes</fullName>
    </submittedName>
</protein>
<organism evidence="7 8">
    <name type="scientific">Serratia ficaria</name>
    <dbReference type="NCBI Taxonomy" id="61651"/>
    <lineage>
        <taxon>Bacteria</taxon>
        <taxon>Pseudomonadati</taxon>
        <taxon>Pseudomonadota</taxon>
        <taxon>Gammaproteobacteria</taxon>
        <taxon>Enterobacterales</taxon>
        <taxon>Yersiniaceae</taxon>
        <taxon>Serratia</taxon>
    </lineage>
</organism>
<proteinExistence type="predicted"/>
<feature type="transmembrane region" description="Helical" evidence="5">
    <location>
        <begin position="159"/>
        <end position="178"/>
    </location>
</feature>
<dbReference type="GO" id="GO:0016874">
    <property type="term" value="F:ligase activity"/>
    <property type="evidence" value="ECO:0007669"/>
    <property type="project" value="UniProtKB-KW"/>
</dbReference>
<feature type="transmembrane region" description="Helical" evidence="5">
    <location>
        <begin position="120"/>
        <end position="139"/>
    </location>
</feature>
<feature type="domain" description="O-antigen ligase-related" evidence="6">
    <location>
        <begin position="192"/>
        <end position="321"/>
    </location>
</feature>
<feature type="transmembrane region" description="Helical" evidence="5">
    <location>
        <begin position="65"/>
        <end position="84"/>
    </location>
</feature>
<evidence type="ECO:0000256" key="3">
    <source>
        <dbReference type="ARBA" id="ARBA00022989"/>
    </source>
</evidence>
<feature type="transmembrane region" description="Helical" evidence="5">
    <location>
        <begin position="267"/>
        <end position="285"/>
    </location>
</feature>
<evidence type="ECO:0000256" key="5">
    <source>
        <dbReference type="SAM" id="Phobius"/>
    </source>
</evidence>
<dbReference type="PANTHER" id="PTHR37422:SF13">
    <property type="entry name" value="LIPOPOLYSACCHARIDE BIOSYNTHESIS PROTEIN PA4999-RELATED"/>
    <property type="match status" value="1"/>
</dbReference>
<dbReference type="InterPro" id="IPR007016">
    <property type="entry name" value="O-antigen_ligase-rel_domated"/>
</dbReference>
<sequence>MNFSNNAARIQQLYVAFFFLFSFFSAIFCSYTKVNNLFHLSAMLFIITLYFDKDLRLSFFRHDEIRRGLGIIAAMLLYFAFSNLWTNDPANIESTLTHSVYLLIYLAMLITVLNGTQRNLLFASVILGLTILCLYSIAFDYHDMLVNRHVSKSNPGPENVIDLAGMAGIGVILCLMVFREKQSRVILIAIPILFGTMLLTQSRGPVLSLLIALFVTLPYRHLRLKHIAYCLVALIVIGAAVLSSEMGQLLLARFEEMYVQSFLRLSIWRHTFELVSQAPYFGYGFNYELTFTNYSGEHIRTTHSLYWGALLKGGLVGLGMLLAVLSYCGMLAVRRLRDGMRLEAALFIFMLLFYTSQGMFVVGNPSESWYLFWFPLGVIMTTRLKSHLY</sequence>
<reference evidence="7 8" key="1">
    <citation type="submission" date="2017-06" db="EMBL/GenBank/DDBJ databases">
        <authorList>
            <consortium name="Pathogen Informatics"/>
        </authorList>
    </citation>
    <scope>NUCLEOTIDE SEQUENCE [LARGE SCALE GENOMIC DNA]</scope>
    <source>
        <strain evidence="7 8">NCTC12148</strain>
    </source>
</reference>
<keyword evidence="7" id="KW-0436">Ligase</keyword>
<dbReference type="AlphaFoldDB" id="A0A240CEE6"/>
<dbReference type="PANTHER" id="PTHR37422">
    <property type="entry name" value="TEICHURONIC ACID BIOSYNTHESIS PROTEIN TUAE"/>
    <property type="match status" value="1"/>
</dbReference>
<dbReference type="Pfam" id="PF04932">
    <property type="entry name" value="Wzy_C"/>
    <property type="match status" value="1"/>
</dbReference>
<evidence type="ECO:0000313" key="7">
    <source>
        <dbReference type="EMBL" id="SNW06357.1"/>
    </source>
</evidence>
<feature type="transmembrane region" description="Helical" evidence="5">
    <location>
        <begin position="37"/>
        <end position="53"/>
    </location>
</feature>
<dbReference type="STRING" id="1411141.GCA_001590885_04017"/>
<dbReference type="KEGG" id="sfj:SAMEA4384070_4762"/>
<dbReference type="EMBL" id="LT906479">
    <property type="protein sequence ID" value="SNW06357.1"/>
    <property type="molecule type" value="Genomic_DNA"/>
</dbReference>
<accession>A0A240CEE6</accession>
<gene>
    <name evidence="7" type="ORF">SAMEA4384070_04762</name>
</gene>